<dbReference type="EMBL" id="CP040896">
    <property type="protein sequence ID" value="QDA60192.1"/>
    <property type="molecule type" value="Genomic_DNA"/>
</dbReference>
<keyword evidence="4" id="KW-1185">Reference proteome</keyword>
<evidence type="ECO:0000256" key="1">
    <source>
        <dbReference type="SAM" id="SignalP"/>
    </source>
</evidence>
<proteinExistence type="predicted"/>
<dbReference type="OrthoDB" id="883513at2"/>
<dbReference type="Pfam" id="PF20606">
    <property type="entry name" value="DUF6799"/>
    <property type="match status" value="1"/>
</dbReference>
<name>A0A5B8A1X8_9BACT</name>
<feature type="chain" id="PRO_5023005708" description="DUF6799 domain-containing protein" evidence="1">
    <location>
        <begin position="23"/>
        <end position="138"/>
    </location>
</feature>
<dbReference type="InterPro" id="IPR046478">
    <property type="entry name" value="DUF6799"/>
</dbReference>
<dbReference type="KEGG" id="hyj:FHG12_08755"/>
<dbReference type="RefSeq" id="WP_139515370.1">
    <property type="nucleotide sequence ID" value="NZ_CP040896.1"/>
</dbReference>
<evidence type="ECO:0000259" key="2">
    <source>
        <dbReference type="Pfam" id="PF20606"/>
    </source>
</evidence>
<protein>
    <recommendedName>
        <fullName evidence="2">DUF6799 domain-containing protein</fullName>
    </recommendedName>
</protein>
<gene>
    <name evidence="3" type="ORF">FHG12_08755</name>
</gene>
<organism evidence="3 4">
    <name type="scientific">Hymenobacter jejuensis</name>
    <dbReference type="NCBI Taxonomy" id="2502781"/>
    <lineage>
        <taxon>Bacteria</taxon>
        <taxon>Pseudomonadati</taxon>
        <taxon>Bacteroidota</taxon>
        <taxon>Cytophagia</taxon>
        <taxon>Cytophagales</taxon>
        <taxon>Hymenobacteraceae</taxon>
        <taxon>Hymenobacter</taxon>
    </lineage>
</organism>
<accession>A0A5B8A1X8</accession>
<dbReference type="AlphaFoldDB" id="A0A5B8A1X8"/>
<dbReference type="Proteomes" id="UP000305398">
    <property type="component" value="Chromosome"/>
</dbReference>
<evidence type="ECO:0000313" key="4">
    <source>
        <dbReference type="Proteomes" id="UP000305398"/>
    </source>
</evidence>
<sequence length="138" mass="14653">MKIRVFLPIALLVSLSALAAQAQTKLPPRKPVAPRGRVAPTGITLKDGAMMKEGKVMMTQNGHTDPLSQDVTLVNGTKIAVNGTVTAPDGTTTMLKEGDYVSLTGRVTSASMKAQQDSLMMAAKDGGKDKTKMKRKNK</sequence>
<reference evidence="3 4" key="1">
    <citation type="submission" date="2019-06" db="EMBL/GenBank/DDBJ databases">
        <authorList>
            <person name="Srinivasan S."/>
        </authorList>
    </citation>
    <scope>NUCLEOTIDE SEQUENCE [LARGE SCALE GENOMIC DNA]</scope>
    <source>
        <strain evidence="3 4">17J68-5</strain>
    </source>
</reference>
<feature type="signal peptide" evidence="1">
    <location>
        <begin position="1"/>
        <end position="22"/>
    </location>
</feature>
<evidence type="ECO:0000313" key="3">
    <source>
        <dbReference type="EMBL" id="QDA60192.1"/>
    </source>
</evidence>
<keyword evidence="1" id="KW-0732">Signal</keyword>
<feature type="domain" description="DUF6799" evidence="2">
    <location>
        <begin position="46"/>
        <end position="107"/>
    </location>
</feature>